<proteinExistence type="predicted"/>
<comment type="caution">
    <text evidence="3">The sequence shown here is derived from an EMBL/GenBank/DDBJ whole genome shotgun (WGS) entry which is preliminary data.</text>
</comment>
<evidence type="ECO:0000256" key="1">
    <source>
        <dbReference type="SAM" id="MobiDB-lite"/>
    </source>
</evidence>
<evidence type="ECO:0000256" key="2">
    <source>
        <dbReference type="SAM" id="SignalP"/>
    </source>
</evidence>
<sequence length="451" mass="49531">MKISYLYVSMLAALASPLTHGAVTADEAAKLKTSLTPMGAERAANKDGTIPAWDGGVTRAPAGYKSGEPRPDPYAGEKPLYAISAKNMAQYGDKLNDGVKALMKKYPDFRIDVYPTHRTAAAPQWVYDNTFKNATQAKLVDAGHGTEGAYGGIPFPLPKDGYEVIQNHRLAWLGFSITSSSSAWVVTADGKRSLASAGLERILRPYYDPKGSLDSFKGYYAYSKFYTTDPGSRAGESIMEHAAINNQTARGLWQYLVGQRRVRKGPSVAYDTPDAVTSGLGLVDEAFMLFGPLDKHELKLIGKKELYIPYNNNRAAGAKIADLMLPKMLNPSLIRWELHRVWEVEATLAQGKRHVVPKRKYYVDEDTWQIVAIDGWDASGELVRTNYTLTLLASDLPAVISNSHWGGYDLRTGAYYINMASNELSIQYKPTSTPLTPADFSPEALANEGAR</sequence>
<organism evidence="3 4">
    <name type="scientific">Duganella radicis</name>
    <dbReference type="NCBI Taxonomy" id="551988"/>
    <lineage>
        <taxon>Bacteria</taxon>
        <taxon>Pseudomonadati</taxon>
        <taxon>Pseudomonadota</taxon>
        <taxon>Betaproteobacteria</taxon>
        <taxon>Burkholderiales</taxon>
        <taxon>Oxalobacteraceae</taxon>
        <taxon>Telluria group</taxon>
        <taxon>Duganella</taxon>
    </lineage>
</organism>
<keyword evidence="4" id="KW-1185">Reference proteome</keyword>
<protein>
    <submittedName>
        <fullName evidence="3">DUF1329 domain-containing protein</fullName>
    </submittedName>
</protein>
<dbReference type="AlphaFoldDB" id="A0A6L6PPL8"/>
<feature type="signal peptide" evidence="2">
    <location>
        <begin position="1"/>
        <end position="21"/>
    </location>
</feature>
<dbReference type="EMBL" id="WNKY01000047">
    <property type="protein sequence ID" value="MTV41086.1"/>
    <property type="molecule type" value="Genomic_DNA"/>
</dbReference>
<accession>A0A6L6PPL8</accession>
<evidence type="ECO:0000313" key="3">
    <source>
        <dbReference type="EMBL" id="MTV41086.1"/>
    </source>
</evidence>
<feature type="chain" id="PRO_5027080170" evidence="2">
    <location>
        <begin position="22"/>
        <end position="451"/>
    </location>
</feature>
<dbReference type="OrthoDB" id="6751304at2"/>
<dbReference type="Pfam" id="PF07044">
    <property type="entry name" value="DUF1329"/>
    <property type="match status" value="1"/>
</dbReference>
<dbReference type="CDD" id="cd16329">
    <property type="entry name" value="LolA_like"/>
    <property type="match status" value="1"/>
</dbReference>
<name>A0A6L6PPL8_9BURK</name>
<gene>
    <name evidence="3" type="ORF">GM676_26345</name>
</gene>
<dbReference type="InterPro" id="IPR010752">
    <property type="entry name" value="DUF1329"/>
</dbReference>
<dbReference type="RefSeq" id="WP_155467176.1">
    <property type="nucleotide sequence ID" value="NZ_WNKY01000047.1"/>
</dbReference>
<dbReference type="Gene3D" id="2.50.20.10">
    <property type="entry name" value="Lipoprotein localisation LolA/LolB/LppX"/>
    <property type="match status" value="1"/>
</dbReference>
<dbReference type="Proteomes" id="UP000475582">
    <property type="component" value="Unassembled WGS sequence"/>
</dbReference>
<evidence type="ECO:0000313" key="4">
    <source>
        <dbReference type="Proteomes" id="UP000475582"/>
    </source>
</evidence>
<feature type="region of interest" description="Disordered" evidence="1">
    <location>
        <begin position="45"/>
        <end position="71"/>
    </location>
</feature>
<keyword evidence="2" id="KW-0732">Signal</keyword>
<reference evidence="3 4" key="1">
    <citation type="submission" date="2019-11" db="EMBL/GenBank/DDBJ databases">
        <title>Type strains purchased from KCTC, JCM and DSMZ.</title>
        <authorList>
            <person name="Lu H."/>
        </authorList>
    </citation>
    <scope>NUCLEOTIDE SEQUENCE [LARGE SCALE GENOMIC DNA]</scope>
    <source>
        <strain evidence="3 4">KCTC 22382</strain>
    </source>
</reference>